<dbReference type="Pfam" id="PF07690">
    <property type="entry name" value="MFS_1"/>
    <property type="match status" value="1"/>
</dbReference>
<dbReference type="InterPro" id="IPR011701">
    <property type="entry name" value="MFS"/>
</dbReference>
<dbReference type="EMBL" id="JADBEF010000001">
    <property type="protein sequence ID" value="MBE1563954.1"/>
    <property type="molecule type" value="Genomic_DNA"/>
</dbReference>
<feature type="transmembrane region" description="Helical" evidence="5">
    <location>
        <begin position="347"/>
        <end position="373"/>
    </location>
</feature>
<keyword evidence="3 5" id="KW-1133">Transmembrane helix</keyword>
<dbReference type="PANTHER" id="PTHR42718">
    <property type="entry name" value="MAJOR FACILITATOR SUPERFAMILY MULTIDRUG TRANSPORTER MFSC"/>
    <property type="match status" value="1"/>
</dbReference>
<evidence type="ECO:0000313" key="8">
    <source>
        <dbReference type="Proteomes" id="UP000661607"/>
    </source>
</evidence>
<feature type="transmembrane region" description="Helical" evidence="5">
    <location>
        <begin position="165"/>
        <end position="185"/>
    </location>
</feature>
<name>A0ABR9KPJ6_9ACTN</name>
<feature type="transmembrane region" description="Helical" evidence="5">
    <location>
        <begin position="220"/>
        <end position="241"/>
    </location>
</feature>
<dbReference type="RefSeq" id="WP_192778426.1">
    <property type="nucleotide sequence ID" value="NZ_BAAASY010000024.1"/>
</dbReference>
<comment type="caution">
    <text evidence="7">The sequence shown here is derived from an EMBL/GenBank/DDBJ whole genome shotgun (WGS) entry which is preliminary data.</text>
</comment>
<dbReference type="CDD" id="cd17321">
    <property type="entry name" value="MFS_MMR_MDR_like"/>
    <property type="match status" value="1"/>
</dbReference>
<feature type="transmembrane region" description="Helical" evidence="5">
    <location>
        <begin position="295"/>
        <end position="317"/>
    </location>
</feature>
<feature type="transmembrane region" description="Helical" evidence="5">
    <location>
        <begin position="197"/>
        <end position="214"/>
    </location>
</feature>
<keyword evidence="4 5" id="KW-0472">Membrane</keyword>
<keyword evidence="2 5" id="KW-0812">Transmembrane</keyword>
<evidence type="ECO:0000256" key="3">
    <source>
        <dbReference type="ARBA" id="ARBA00022989"/>
    </source>
</evidence>
<feature type="transmembrane region" description="Helical" evidence="5">
    <location>
        <begin position="101"/>
        <end position="126"/>
    </location>
</feature>
<evidence type="ECO:0000256" key="5">
    <source>
        <dbReference type="SAM" id="Phobius"/>
    </source>
</evidence>
<dbReference type="SUPFAM" id="SSF103473">
    <property type="entry name" value="MFS general substrate transporter"/>
    <property type="match status" value="1"/>
</dbReference>
<evidence type="ECO:0000256" key="1">
    <source>
        <dbReference type="ARBA" id="ARBA00004651"/>
    </source>
</evidence>
<sequence>MQPHPRRWLILIVLCLSTLVLVIDNMALTVAIPSLTADLGATPQDIQWILESYMLVFAGLLLTAGSLSDRYGRRKLMVIGLALFGAASLAATFATDPGQLIAARVAMGLGGAMVMPNTLSILMVVFPDEAERRKAMAAGAAFAVLGLIGGPVAGGALISSAGWEAVFWINVPIAAVAILAALALMPESKGSAPKPDPVGAILSMVGMSALVWTINELTHGIAWIPLIIAVVALAAFVWWELRAEHPMVPLKLFRDRDFSGGSLSLTLVQIGSGGMLLVLTQYMQFVLGYTPIQAGLAFIPMFIASIVFNGVGAGLGAKLGNRTTVLLGLAVMATGFAVLSFTSPDSFLALAIAQVILGAGSGLAGPAAIAALMSAVPTEQAGVGSAMNDTIQQAGAALGVAILGSLATSSYTSAMPATAPEEARRSLAVAVSDPSLAALARDAYSAAMSSAFLAAMAGVLGAAVLALLFLRGRKRGAHTATSTLASTPAEEPTPVATH</sequence>
<feature type="transmembrane region" description="Helical" evidence="5">
    <location>
        <begin position="324"/>
        <end position="341"/>
    </location>
</feature>
<feature type="transmembrane region" description="Helical" evidence="5">
    <location>
        <begin position="138"/>
        <end position="159"/>
    </location>
</feature>
<feature type="transmembrane region" description="Helical" evidence="5">
    <location>
        <begin position="262"/>
        <end position="283"/>
    </location>
</feature>
<feature type="domain" description="Major facilitator superfamily (MFS) profile" evidence="6">
    <location>
        <begin position="10"/>
        <end position="474"/>
    </location>
</feature>
<organism evidence="7 8">
    <name type="scientific">Nonomuraea africana</name>
    <dbReference type="NCBI Taxonomy" id="46171"/>
    <lineage>
        <taxon>Bacteria</taxon>
        <taxon>Bacillati</taxon>
        <taxon>Actinomycetota</taxon>
        <taxon>Actinomycetes</taxon>
        <taxon>Streptosporangiales</taxon>
        <taxon>Streptosporangiaceae</taxon>
        <taxon>Nonomuraea</taxon>
    </lineage>
</organism>
<dbReference type="InterPro" id="IPR020846">
    <property type="entry name" value="MFS_dom"/>
</dbReference>
<feature type="transmembrane region" description="Helical" evidence="5">
    <location>
        <begin position="451"/>
        <end position="470"/>
    </location>
</feature>
<accession>A0ABR9KPJ6</accession>
<keyword evidence="8" id="KW-1185">Reference proteome</keyword>
<evidence type="ECO:0000256" key="2">
    <source>
        <dbReference type="ARBA" id="ARBA00022692"/>
    </source>
</evidence>
<gene>
    <name evidence="7" type="ORF">H4W81_006733</name>
</gene>
<dbReference type="PROSITE" id="PS50850">
    <property type="entry name" value="MFS"/>
    <property type="match status" value="1"/>
</dbReference>
<dbReference type="Gene3D" id="1.20.1250.20">
    <property type="entry name" value="MFS general substrate transporter like domains"/>
    <property type="match status" value="1"/>
</dbReference>
<feature type="transmembrane region" description="Helical" evidence="5">
    <location>
        <begin position="47"/>
        <end position="64"/>
    </location>
</feature>
<dbReference type="Gene3D" id="1.20.1720.10">
    <property type="entry name" value="Multidrug resistance protein D"/>
    <property type="match status" value="1"/>
</dbReference>
<proteinExistence type="predicted"/>
<evidence type="ECO:0000259" key="6">
    <source>
        <dbReference type="PROSITE" id="PS50850"/>
    </source>
</evidence>
<dbReference type="InterPro" id="IPR036259">
    <property type="entry name" value="MFS_trans_sf"/>
</dbReference>
<dbReference type="Proteomes" id="UP000661607">
    <property type="component" value="Unassembled WGS sequence"/>
</dbReference>
<dbReference type="PANTHER" id="PTHR42718:SF42">
    <property type="entry name" value="EXPORT PROTEIN"/>
    <property type="match status" value="1"/>
</dbReference>
<evidence type="ECO:0000313" key="7">
    <source>
        <dbReference type="EMBL" id="MBE1563954.1"/>
    </source>
</evidence>
<evidence type="ECO:0000256" key="4">
    <source>
        <dbReference type="ARBA" id="ARBA00023136"/>
    </source>
</evidence>
<feature type="transmembrane region" description="Helical" evidence="5">
    <location>
        <begin position="76"/>
        <end position="95"/>
    </location>
</feature>
<protein>
    <submittedName>
        <fullName evidence="7">EmrB/QacA subfamily drug resistance transporter</fullName>
    </submittedName>
</protein>
<reference evidence="7 8" key="1">
    <citation type="submission" date="2020-10" db="EMBL/GenBank/DDBJ databases">
        <title>Sequencing the genomes of 1000 actinobacteria strains.</title>
        <authorList>
            <person name="Klenk H.-P."/>
        </authorList>
    </citation>
    <scope>NUCLEOTIDE SEQUENCE [LARGE SCALE GENOMIC DNA]</scope>
    <source>
        <strain evidence="7 8">DSM 43748</strain>
    </source>
</reference>
<feature type="transmembrane region" description="Helical" evidence="5">
    <location>
        <begin position="394"/>
        <end position="414"/>
    </location>
</feature>
<comment type="subcellular location">
    <subcellularLocation>
        <location evidence="1">Cell membrane</location>
        <topology evidence="1">Multi-pass membrane protein</topology>
    </subcellularLocation>
</comment>